<evidence type="ECO:0000256" key="3">
    <source>
        <dbReference type="SAM" id="MobiDB-lite"/>
    </source>
</evidence>
<evidence type="ECO:0000256" key="2">
    <source>
        <dbReference type="PROSITE-ProRule" id="PRU00176"/>
    </source>
</evidence>
<keyword evidence="1 2" id="KW-0694">RNA-binding</keyword>
<gene>
    <name evidence="5" type="ORF">GFSPODELE1_LOCUS6543</name>
</gene>
<protein>
    <recommendedName>
        <fullName evidence="4">RRM domain-containing protein</fullName>
    </recommendedName>
</protein>
<reference evidence="6" key="1">
    <citation type="submission" date="2024-04" db="EMBL/GenBank/DDBJ databases">
        <authorList>
            <person name="Shaw F."/>
            <person name="Minotto A."/>
        </authorList>
    </citation>
    <scope>NUCLEOTIDE SEQUENCE [LARGE SCALE GENOMIC DNA]</scope>
</reference>
<evidence type="ECO:0000313" key="6">
    <source>
        <dbReference type="Proteomes" id="UP001497453"/>
    </source>
</evidence>
<dbReference type="InterPro" id="IPR048289">
    <property type="entry name" value="RRM2_NsCP33-like"/>
</dbReference>
<dbReference type="InterPro" id="IPR000504">
    <property type="entry name" value="RRM_dom"/>
</dbReference>
<dbReference type="SUPFAM" id="SSF54928">
    <property type="entry name" value="RNA-binding domain, RBD"/>
    <property type="match status" value="1"/>
</dbReference>
<dbReference type="InterPro" id="IPR052462">
    <property type="entry name" value="SLIRP/GR-RBP-like"/>
</dbReference>
<name>A0ABP1DIX4_9APHY</name>
<dbReference type="Proteomes" id="UP001497453">
    <property type="component" value="Chromosome 4"/>
</dbReference>
<dbReference type="CDD" id="cd21608">
    <property type="entry name" value="RRM2_NsCP33_like"/>
    <property type="match status" value="1"/>
</dbReference>
<dbReference type="PROSITE" id="PS50102">
    <property type="entry name" value="RRM"/>
    <property type="match status" value="1"/>
</dbReference>
<evidence type="ECO:0000256" key="1">
    <source>
        <dbReference type="ARBA" id="ARBA00022884"/>
    </source>
</evidence>
<feature type="domain" description="RRM" evidence="4">
    <location>
        <begin position="2"/>
        <end position="80"/>
    </location>
</feature>
<evidence type="ECO:0000313" key="5">
    <source>
        <dbReference type="EMBL" id="CAL1707792.1"/>
    </source>
</evidence>
<dbReference type="EMBL" id="OZ037947">
    <property type="protein sequence ID" value="CAL1707792.1"/>
    <property type="molecule type" value="Genomic_DNA"/>
</dbReference>
<keyword evidence="6" id="KW-1185">Reference proteome</keyword>
<accession>A0ABP1DIX4</accession>
<dbReference type="Gene3D" id="3.30.70.330">
    <property type="match status" value="1"/>
</dbReference>
<dbReference type="InterPro" id="IPR035979">
    <property type="entry name" value="RBD_domain_sf"/>
</dbReference>
<feature type="region of interest" description="Disordered" evidence="3">
    <location>
        <begin position="78"/>
        <end position="117"/>
    </location>
</feature>
<dbReference type="InterPro" id="IPR012677">
    <property type="entry name" value="Nucleotide-bd_a/b_plait_sf"/>
</dbReference>
<proteinExistence type="predicted"/>
<sequence>MSKLYIGNLSWNTTDETLRDAFGQYGSVTDSIVMRDRETGRSRGFGFVTFSSEDEANAAISGLNEADLDGRRIRVNVATGRGGGGGGGGGGYNGGGGGGYRGGGGGGGYGGGGGGGW</sequence>
<organism evidence="5 6">
    <name type="scientific">Somion occarium</name>
    <dbReference type="NCBI Taxonomy" id="3059160"/>
    <lineage>
        <taxon>Eukaryota</taxon>
        <taxon>Fungi</taxon>
        <taxon>Dikarya</taxon>
        <taxon>Basidiomycota</taxon>
        <taxon>Agaricomycotina</taxon>
        <taxon>Agaricomycetes</taxon>
        <taxon>Polyporales</taxon>
        <taxon>Cerrenaceae</taxon>
        <taxon>Somion</taxon>
    </lineage>
</organism>
<dbReference type="Pfam" id="PF00076">
    <property type="entry name" value="RRM_1"/>
    <property type="match status" value="1"/>
</dbReference>
<feature type="compositionally biased region" description="Gly residues" evidence="3">
    <location>
        <begin position="80"/>
        <end position="117"/>
    </location>
</feature>
<evidence type="ECO:0000259" key="4">
    <source>
        <dbReference type="PROSITE" id="PS50102"/>
    </source>
</evidence>
<dbReference type="PANTHER" id="PTHR48027">
    <property type="entry name" value="HETEROGENEOUS NUCLEAR RIBONUCLEOPROTEIN 87F-RELATED"/>
    <property type="match status" value="1"/>
</dbReference>
<dbReference type="SMART" id="SM00360">
    <property type="entry name" value="RRM"/>
    <property type="match status" value="1"/>
</dbReference>